<dbReference type="InParanoid" id="A0A6J3DM83"/>
<feature type="transmembrane region" description="Helical" evidence="6">
    <location>
        <begin position="265"/>
        <end position="288"/>
    </location>
</feature>
<evidence type="ECO:0000256" key="5">
    <source>
        <dbReference type="SAM" id="MobiDB-lite"/>
    </source>
</evidence>
<evidence type="ECO:0000256" key="4">
    <source>
        <dbReference type="ARBA" id="ARBA00023136"/>
    </source>
</evidence>
<feature type="region of interest" description="Disordered" evidence="5">
    <location>
        <begin position="1"/>
        <end position="25"/>
    </location>
</feature>
<feature type="domain" description="Major facilitator superfamily (MFS) profile" evidence="7">
    <location>
        <begin position="73"/>
        <end position="526"/>
    </location>
</feature>
<dbReference type="InterPro" id="IPR036259">
    <property type="entry name" value="MFS_trans_sf"/>
</dbReference>
<feature type="region of interest" description="Disordered" evidence="5">
    <location>
        <begin position="529"/>
        <end position="560"/>
    </location>
</feature>
<dbReference type="SUPFAM" id="SSF103473">
    <property type="entry name" value="MFS general substrate transporter"/>
    <property type="match status" value="1"/>
</dbReference>
<name>A0A6J3DM83_AYTFU</name>
<dbReference type="RefSeq" id="XP_032051694.1">
    <property type="nucleotide sequence ID" value="XM_032195803.1"/>
</dbReference>
<dbReference type="PANTHER" id="PTHR24064">
    <property type="entry name" value="SOLUTE CARRIER FAMILY 22 MEMBER"/>
    <property type="match status" value="1"/>
</dbReference>
<dbReference type="Gene3D" id="1.20.1250.20">
    <property type="entry name" value="MFS general substrate transporter like domains"/>
    <property type="match status" value="1"/>
</dbReference>
<feature type="transmembrane region" description="Helical" evidence="6">
    <location>
        <begin position="28"/>
        <end position="47"/>
    </location>
</feature>
<dbReference type="InterPro" id="IPR005828">
    <property type="entry name" value="MFS_sugar_transport-like"/>
</dbReference>
<dbReference type="PROSITE" id="PS50850">
    <property type="entry name" value="MFS"/>
    <property type="match status" value="1"/>
</dbReference>
<feature type="transmembrane region" description="Helical" evidence="6">
    <location>
        <begin position="357"/>
        <end position="378"/>
    </location>
</feature>
<feature type="compositionally biased region" description="Gly residues" evidence="5">
    <location>
        <begin position="8"/>
        <end position="21"/>
    </location>
</feature>
<feature type="transmembrane region" description="Helical" evidence="6">
    <location>
        <begin position="205"/>
        <end position="224"/>
    </location>
</feature>
<feature type="transmembrane region" description="Helical" evidence="6">
    <location>
        <begin position="180"/>
        <end position="199"/>
    </location>
</feature>
<dbReference type="CTD" id="146429"/>
<dbReference type="GO" id="GO:0016020">
    <property type="term" value="C:membrane"/>
    <property type="evidence" value="ECO:0007669"/>
    <property type="project" value="UniProtKB-SubCell"/>
</dbReference>
<protein>
    <submittedName>
        <fullName evidence="9">Solute carrier family 22 member 31</fullName>
    </submittedName>
</protein>
<evidence type="ECO:0000256" key="2">
    <source>
        <dbReference type="ARBA" id="ARBA00022692"/>
    </source>
</evidence>
<comment type="subcellular location">
    <subcellularLocation>
        <location evidence="1">Membrane</location>
        <topology evidence="1">Multi-pass membrane protein</topology>
    </subcellularLocation>
</comment>
<dbReference type="Proteomes" id="UP000504639">
    <property type="component" value="Chromosome 12"/>
</dbReference>
<evidence type="ECO:0000259" key="7">
    <source>
        <dbReference type="PROSITE" id="PS50850"/>
    </source>
</evidence>
<proteinExistence type="predicted"/>
<feature type="transmembrane region" description="Helical" evidence="6">
    <location>
        <begin position="438"/>
        <end position="462"/>
    </location>
</feature>
<reference evidence="9" key="1">
    <citation type="submission" date="2025-08" db="UniProtKB">
        <authorList>
            <consortium name="RefSeq"/>
        </authorList>
    </citation>
    <scope>IDENTIFICATION</scope>
    <source>
        <tissue evidence="9">Lung</tissue>
    </source>
</reference>
<feature type="transmembrane region" description="Helical" evidence="6">
    <location>
        <begin position="474"/>
        <end position="494"/>
    </location>
</feature>
<keyword evidence="8" id="KW-1185">Reference proteome</keyword>
<feature type="transmembrane region" description="Helical" evidence="6">
    <location>
        <begin position="500"/>
        <end position="521"/>
    </location>
</feature>
<gene>
    <name evidence="9" type="primary">SLC22A31</name>
</gene>
<feature type="transmembrane region" description="Helical" evidence="6">
    <location>
        <begin position="236"/>
        <end position="259"/>
    </location>
</feature>
<dbReference type="GO" id="GO:0022857">
    <property type="term" value="F:transmembrane transporter activity"/>
    <property type="evidence" value="ECO:0007669"/>
    <property type="project" value="InterPro"/>
</dbReference>
<dbReference type="Pfam" id="PF00083">
    <property type="entry name" value="Sugar_tr"/>
    <property type="match status" value="1"/>
</dbReference>
<dbReference type="GeneID" id="116494101"/>
<accession>A0A6J3DM83</accession>
<keyword evidence="3 6" id="KW-1133">Transmembrane helix</keyword>
<evidence type="ECO:0000256" key="3">
    <source>
        <dbReference type="ARBA" id="ARBA00022989"/>
    </source>
</evidence>
<dbReference type="KEGG" id="aful:116494101"/>
<keyword evidence="4 6" id="KW-0472">Membrane</keyword>
<dbReference type="AlphaFoldDB" id="A0A6J3DM83"/>
<keyword evidence="2 6" id="KW-0812">Transmembrane</keyword>
<evidence type="ECO:0000313" key="8">
    <source>
        <dbReference type="Proteomes" id="UP000504639"/>
    </source>
</evidence>
<organism evidence="8 9">
    <name type="scientific">Aythya fuligula</name>
    <name type="common">Tufted duck</name>
    <name type="synonym">Anas fuligula</name>
    <dbReference type="NCBI Taxonomy" id="219594"/>
    <lineage>
        <taxon>Eukaryota</taxon>
        <taxon>Metazoa</taxon>
        <taxon>Chordata</taxon>
        <taxon>Craniata</taxon>
        <taxon>Vertebrata</taxon>
        <taxon>Euteleostomi</taxon>
        <taxon>Archelosauria</taxon>
        <taxon>Archosauria</taxon>
        <taxon>Dinosauria</taxon>
        <taxon>Saurischia</taxon>
        <taxon>Theropoda</taxon>
        <taxon>Coelurosauria</taxon>
        <taxon>Aves</taxon>
        <taxon>Neognathae</taxon>
        <taxon>Galloanserae</taxon>
        <taxon>Anseriformes</taxon>
        <taxon>Anatidae</taxon>
        <taxon>Aythyinae</taxon>
        <taxon>Aythya</taxon>
    </lineage>
</organism>
<feature type="transmembrane region" description="Helical" evidence="6">
    <location>
        <begin position="412"/>
        <end position="432"/>
    </location>
</feature>
<evidence type="ECO:0000256" key="6">
    <source>
        <dbReference type="SAM" id="Phobius"/>
    </source>
</evidence>
<evidence type="ECO:0000256" key="1">
    <source>
        <dbReference type="ARBA" id="ARBA00004141"/>
    </source>
</evidence>
<sequence length="590" mass="62825">MEAAGAATGAGTGTGTGGGARPRGRRAAGGWAPCLALALGWALGWALGAEPPHRCRPDAALLPPPLRRLAGAALLRAAVPRLRGGWSPCQLYRYRHGPPATPGTAPGTATARPDGTGPCTRGWHYALPAAGLRSNMVTQWDLVCASRWKVPLEQTTHLLGWTLGSVAAGLACDRFGRRPTFVVSLGLAVPLGLGVALAINFLMVLVARMLFGAALAGAFLSLYVARLEQCDPPHRLEVTMVAGFFWIAGELLLPGLAVLCRDWRVLQGAVTMILALLAACWWCPALLLESPRWLLATQQLERARKTLQALAESSGRGADDQGSLMAELETLAEGSPQPRYHAVCEIFSTRVIWKNSVILGFTAFIGSGIRHCFTRNLAPHLPRFSSYLALVGAEAVACLFLCLTAERFGRRAVLLLCTVLTGISSLLLLALTQYLLDLIVLTLSVVGITASHAVTMLSIFFASEVLPTVVRGAGLGLIVGASFVGKAAAPITAIPNSRGFFLHHLVFASFAILSVLSIMLLPESRGRGLPQSLQDGESQRRPPLFHRPPREDHLPLLAPRGIPHDYSRLVSSAKRALGPRHSPTDAPPET</sequence>
<evidence type="ECO:0000313" key="9">
    <source>
        <dbReference type="RefSeq" id="XP_032051694.1"/>
    </source>
</evidence>
<feature type="transmembrane region" description="Helical" evidence="6">
    <location>
        <begin position="384"/>
        <end position="405"/>
    </location>
</feature>
<dbReference type="InterPro" id="IPR020846">
    <property type="entry name" value="MFS_dom"/>
</dbReference>